<organism evidence="1 2">
    <name type="scientific">Bradyrhizobium valentinum</name>
    <dbReference type="NCBI Taxonomy" id="1518501"/>
    <lineage>
        <taxon>Bacteria</taxon>
        <taxon>Pseudomonadati</taxon>
        <taxon>Pseudomonadota</taxon>
        <taxon>Alphaproteobacteria</taxon>
        <taxon>Hyphomicrobiales</taxon>
        <taxon>Nitrobacteraceae</taxon>
        <taxon>Bradyrhizobium</taxon>
    </lineage>
</organism>
<dbReference type="SUPFAM" id="SSF75005">
    <property type="entry name" value="Arabinanase/levansucrase/invertase"/>
    <property type="match status" value="1"/>
</dbReference>
<dbReference type="RefSeq" id="WP_057854200.1">
    <property type="nucleotide sequence ID" value="NZ_LLXX01000177.1"/>
</dbReference>
<keyword evidence="2" id="KW-1185">Reference proteome</keyword>
<gene>
    <name evidence="1" type="ORF">CP49_10565</name>
</gene>
<evidence type="ECO:0000313" key="2">
    <source>
        <dbReference type="Proteomes" id="UP000051913"/>
    </source>
</evidence>
<dbReference type="PANTHER" id="PTHR35279:SF1">
    <property type="entry name" value="ARABINANASE_LEVANSUCRASE_INVERTASE"/>
    <property type="match status" value="1"/>
</dbReference>
<dbReference type="EMBL" id="LLXX01000177">
    <property type="protein sequence ID" value="KRQ98368.1"/>
    <property type="molecule type" value="Genomic_DNA"/>
</dbReference>
<evidence type="ECO:0000313" key="1">
    <source>
        <dbReference type="EMBL" id="KRQ98368.1"/>
    </source>
</evidence>
<proteinExistence type="predicted"/>
<name>A0A0R3KS28_9BRAD</name>
<dbReference type="PANTHER" id="PTHR35279">
    <property type="match status" value="1"/>
</dbReference>
<dbReference type="AlphaFoldDB" id="A0A0R3KS28"/>
<dbReference type="Proteomes" id="UP000051913">
    <property type="component" value="Unassembled WGS sequence"/>
</dbReference>
<reference evidence="1 2" key="1">
    <citation type="submission" date="2014-03" db="EMBL/GenBank/DDBJ databases">
        <title>Bradyrhizobium valentinum sp. nov., isolated from effective nodules of Lupinus mariae-josephae, a lupine endemic of basic-lime soils in Eastern Spain.</title>
        <authorList>
            <person name="Duran D."/>
            <person name="Rey L."/>
            <person name="Navarro A."/>
            <person name="Busquets A."/>
            <person name="Imperial J."/>
            <person name="Ruiz-Argueso T."/>
        </authorList>
    </citation>
    <scope>NUCLEOTIDE SEQUENCE [LARGE SCALE GENOMIC DNA]</scope>
    <source>
        <strain evidence="1 2">LmjM3</strain>
    </source>
</reference>
<accession>A0A0R3KS28</accession>
<evidence type="ECO:0008006" key="3">
    <source>
        <dbReference type="Google" id="ProtNLM"/>
    </source>
</evidence>
<dbReference type="Gene3D" id="2.115.10.20">
    <property type="entry name" value="Glycosyl hydrolase domain, family 43"/>
    <property type="match status" value="2"/>
</dbReference>
<protein>
    <recommendedName>
        <fullName evidence="3">Glycosyl hydrolase family 32 N-terminal domain-containing protein</fullName>
    </recommendedName>
</protein>
<comment type="caution">
    <text evidence="1">The sequence shown here is derived from an EMBL/GenBank/DDBJ whole genome shotgun (WGS) entry which is preliminary data.</text>
</comment>
<sequence>MRWKKLGRIFVADRHSEWLHSHGTVPFARPLGNYRYRVYFSARDRQSRSNVNWLDIDIREPTKVLSLSKQPLLAPGALGCFDDNGAMACWIVERDGVERLYYQGWNLGVTVSFYVAVGVAERLAGDPDHPFERISAGPILDRCMAEPLFITNPAVVVENNKWRMWYLSGRSWTRHADKVLPSYDVHYADSPDGVQWNLTGQQVLTFEHPGEIAIARFCPLREADGSYKAWYSYRGNDWGYNIGFAVSADGLNWTRRDDKAGIDRNPDSWEGSMICYPFVFDTEIGRMMLYNGGRYGDAGFGIAVLEQE</sequence>
<dbReference type="InterPro" id="IPR023296">
    <property type="entry name" value="Glyco_hydro_beta-prop_sf"/>
</dbReference>